<dbReference type="STRING" id="1314785.A0A165DGP1"/>
<dbReference type="InParanoid" id="A0A165DGP1"/>
<keyword evidence="3" id="KW-1185">Reference proteome</keyword>
<sequence>MSRTYDPIEKAPVPRQQQYPLSGDPSQGYSISWNDASSVPPPAYETVIGSPELNPLQRSPPASLAYPPFQPATLVSISENLQNGFPLTLPPSAIMPHPFTLHDVHEQDWKAFLLDVQAAAPSTSNSKPRSGQGMMFMMMPMAAAIGAAAARRRASQAKEDGLNHVHGAIDSWNKYFFHPRRMHVSLTQDRAGGSGPDISSDDESSSDEAAGASTSLMSRRRERRESRRARRTERRQERQERRASRRSQGGKWRIVVTYRDRNM</sequence>
<proteinExistence type="predicted"/>
<gene>
    <name evidence="2" type="ORF">LAESUDRAFT_715377</name>
</gene>
<feature type="compositionally biased region" description="Polar residues" evidence="1">
    <location>
        <begin position="15"/>
        <end position="37"/>
    </location>
</feature>
<dbReference type="AlphaFoldDB" id="A0A165DGP1"/>
<evidence type="ECO:0000313" key="3">
    <source>
        <dbReference type="Proteomes" id="UP000076871"/>
    </source>
</evidence>
<reference evidence="2 3" key="1">
    <citation type="journal article" date="2016" name="Mol. Biol. Evol.">
        <title>Comparative Genomics of Early-Diverging Mushroom-Forming Fungi Provides Insights into the Origins of Lignocellulose Decay Capabilities.</title>
        <authorList>
            <person name="Nagy L.G."/>
            <person name="Riley R."/>
            <person name="Tritt A."/>
            <person name="Adam C."/>
            <person name="Daum C."/>
            <person name="Floudas D."/>
            <person name="Sun H."/>
            <person name="Yadav J.S."/>
            <person name="Pangilinan J."/>
            <person name="Larsson K.H."/>
            <person name="Matsuura K."/>
            <person name="Barry K."/>
            <person name="Labutti K."/>
            <person name="Kuo R."/>
            <person name="Ohm R.A."/>
            <person name="Bhattacharya S.S."/>
            <person name="Shirouzu T."/>
            <person name="Yoshinaga Y."/>
            <person name="Martin F.M."/>
            <person name="Grigoriev I.V."/>
            <person name="Hibbett D.S."/>
        </authorList>
    </citation>
    <scope>NUCLEOTIDE SEQUENCE [LARGE SCALE GENOMIC DNA]</scope>
    <source>
        <strain evidence="2 3">93-53</strain>
    </source>
</reference>
<evidence type="ECO:0000256" key="1">
    <source>
        <dbReference type="SAM" id="MobiDB-lite"/>
    </source>
</evidence>
<dbReference type="GeneID" id="63824176"/>
<feature type="region of interest" description="Disordered" evidence="1">
    <location>
        <begin position="1"/>
        <end position="64"/>
    </location>
</feature>
<organism evidence="2 3">
    <name type="scientific">Laetiporus sulphureus 93-53</name>
    <dbReference type="NCBI Taxonomy" id="1314785"/>
    <lineage>
        <taxon>Eukaryota</taxon>
        <taxon>Fungi</taxon>
        <taxon>Dikarya</taxon>
        <taxon>Basidiomycota</taxon>
        <taxon>Agaricomycotina</taxon>
        <taxon>Agaricomycetes</taxon>
        <taxon>Polyporales</taxon>
        <taxon>Laetiporus</taxon>
    </lineage>
</organism>
<feature type="region of interest" description="Disordered" evidence="1">
    <location>
        <begin position="187"/>
        <end position="263"/>
    </location>
</feature>
<dbReference type="RefSeq" id="XP_040762584.1">
    <property type="nucleotide sequence ID" value="XM_040907147.1"/>
</dbReference>
<protein>
    <submittedName>
        <fullName evidence="2">Uncharacterized protein</fullName>
    </submittedName>
</protein>
<accession>A0A165DGP1</accession>
<evidence type="ECO:0000313" key="2">
    <source>
        <dbReference type="EMBL" id="KZT04844.1"/>
    </source>
</evidence>
<dbReference type="EMBL" id="KV427634">
    <property type="protein sequence ID" value="KZT04844.1"/>
    <property type="molecule type" value="Genomic_DNA"/>
</dbReference>
<feature type="compositionally biased region" description="Basic residues" evidence="1">
    <location>
        <begin position="218"/>
        <end position="233"/>
    </location>
</feature>
<dbReference type="Pfam" id="PF15496">
    <property type="entry name" value="DUF4646"/>
    <property type="match status" value="1"/>
</dbReference>
<dbReference type="Proteomes" id="UP000076871">
    <property type="component" value="Unassembled WGS sequence"/>
</dbReference>
<dbReference type="OrthoDB" id="5314275at2759"/>
<dbReference type="InterPro" id="IPR028018">
    <property type="entry name" value="DUF4646"/>
</dbReference>
<name>A0A165DGP1_9APHY</name>